<keyword evidence="6" id="KW-0699">rRNA-binding</keyword>
<evidence type="ECO:0000256" key="6">
    <source>
        <dbReference type="HAMAP-Rule" id="MF_00360"/>
    </source>
</evidence>
<evidence type="ECO:0000256" key="2">
    <source>
        <dbReference type="ARBA" id="ARBA00022980"/>
    </source>
</evidence>
<evidence type="ECO:0000256" key="4">
    <source>
        <dbReference type="ARBA" id="ARBA00035104"/>
    </source>
</evidence>
<proteinExistence type="inferred from homology"/>
<dbReference type="Pfam" id="PF01250">
    <property type="entry name" value="Ribosomal_S6"/>
    <property type="match status" value="1"/>
</dbReference>
<dbReference type="GO" id="GO:0003735">
    <property type="term" value="F:structural constituent of ribosome"/>
    <property type="evidence" value="ECO:0007669"/>
    <property type="project" value="InterPro"/>
</dbReference>
<dbReference type="InterPro" id="IPR020814">
    <property type="entry name" value="Ribosomal_S6_plastid/chlpt"/>
</dbReference>
<dbReference type="InterPro" id="IPR000529">
    <property type="entry name" value="Ribosomal_bS6"/>
</dbReference>
<dbReference type="PANTHER" id="PTHR21011">
    <property type="entry name" value="MITOCHONDRIAL 28S RIBOSOMAL PROTEIN S6"/>
    <property type="match status" value="1"/>
</dbReference>
<comment type="function">
    <text evidence="4 6">Binds together with bS18 to 16S ribosomal RNA.</text>
</comment>
<comment type="similarity">
    <text evidence="1 6">Belongs to the bacterial ribosomal protein bS6 family.</text>
</comment>
<dbReference type="InterPro" id="IPR035980">
    <property type="entry name" value="Ribosomal_bS6_sf"/>
</dbReference>
<dbReference type="EMBL" id="CACVAW010000024">
    <property type="protein sequence ID" value="CAA6806848.1"/>
    <property type="molecule type" value="Genomic_DNA"/>
</dbReference>
<dbReference type="HAMAP" id="MF_00360">
    <property type="entry name" value="Ribosomal_bS6"/>
    <property type="match status" value="1"/>
</dbReference>
<keyword evidence="2 6" id="KW-0689">Ribosomal protein</keyword>
<reference evidence="7" key="1">
    <citation type="submission" date="2020-01" db="EMBL/GenBank/DDBJ databases">
        <authorList>
            <person name="Meier V. D."/>
            <person name="Meier V D."/>
        </authorList>
    </citation>
    <scope>NUCLEOTIDE SEQUENCE</scope>
    <source>
        <strain evidence="7">HLG_WM_MAG_12</strain>
    </source>
</reference>
<name>A0A6S6SV16_9BACT</name>
<dbReference type="PANTHER" id="PTHR21011:SF1">
    <property type="entry name" value="SMALL RIBOSOMAL SUBUNIT PROTEIN BS6M"/>
    <property type="match status" value="1"/>
</dbReference>
<dbReference type="CDD" id="cd00473">
    <property type="entry name" value="bS6"/>
    <property type="match status" value="1"/>
</dbReference>
<dbReference type="AlphaFoldDB" id="A0A6S6SV16"/>
<dbReference type="NCBIfam" id="TIGR00166">
    <property type="entry name" value="S6"/>
    <property type="match status" value="1"/>
</dbReference>
<dbReference type="InterPro" id="IPR014717">
    <property type="entry name" value="Transl_elong_EF1B/ribsomal_bS6"/>
</dbReference>
<evidence type="ECO:0000256" key="5">
    <source>
        <dbReference type="ARBA" id="ARBA00035294"/>
    </source>
</evidence>
<accession>A0A6S6SV16</accession>
<evidence type="ECO:0000256" key="1">
    <source>
        <dbReference type="ARBA" id="ARBA00009512"/>
    </source>
</evidence>
<evidence type="ECO:0000256" key="3">
    <source>
        <dbReference type="ARBA" id="ARBA00023274"/>
    </source>
</evidence>
<protein>
    <recommendedName>
        <fullName evidence="5 6">Small ribosomal subunit protein bS6</fullName>
    </recommendedName>
</protein>
<dbReference type="GO" id="GO:0070181">
    <property type="term" value="F:small ribosomal subunit rRNA binding"/>
    <property type="evidence" value="ECO:0007669"/>
    <property type="project" value="TreeGrafter"/>
</dbReference>
<dbReference type="Gene3D" id="3.30.70.60">
    <property type="match status" value="1"/>
</dbReference>
<keyword evidence="3 6" id="KW-0687">Ribonucleoprotein</keyword>
<dbReference type="GO" id="GO:0006412">
    <property type="term" value="P:translation"/>
    <property type="evidence" value="ECO:0007669"/>
    <property type="project" value="UniProtKB-UniRule"/>
</dbReference>
<sequence length="139" mass="15953">MKHYELLTILKPTLEAEELASKVEFIKELLQKNEAEIKHTNEIGIKNLAYEIDKNNRGYYVVVYFQAPGASIKEIERILGIDEQVLRFLTIKYESKKDISFWDKLSTPKKEIVKGEAKVEPVAKSATETPVEAKVEENV</sequence>
<evidence type="ECO:0000313" key="7">
    <source>
        <dbReference type="EMBL" id="CAA6806848.1"/>
    </source>
</evidence>
<keyword evidence="6" id="KW-0694">RNA-binding</keyword>
<dbReference type="SUPFAM" id="SSF54995">
    <property type="entry name" value="Ribosomal protein S6"/>
    <property type="match status" value="1"/>
</dbReference>
<organism evidence="7">
    <name type="scientific">uncultured Campylobacterales bacterium</name>
    <dbReference type="NCBI Taxonomy" id="352960"/>
    <lineage>
        <taxon>Bacteria</taxon>
        <taxon>Pseudomonadati</taxon>
        <taxon>Campylobacterota</taxon>
        <taxon>Epsilonproteobacteria</taxon>
        <taxon>Campylobacterales</taxon>
        <taxon>environmental samples</taxon>
    </lineage>
</organism>
<gene>
    <name evidence="6" type="primary">rpsF</name>
    <name evidence="7" type="ORF">HELGO_WM13848</name>
</gene>
<dbReference type="GO" id="GO:0022627">
    <property type="term" value="C:cytosolic small ribosomal subunit"/>
    <property type="evidence" value="ECO:0007669"/>
    <property type="project" value="TreeGrafter"/>
</dbReference>